<comment type="caution">
    <text evidence="2">The sequence shown here is derived from an EMBL/GenBank/DDBJ whole genome shotgun (WGS) entry which is preliminary data.</text>
</comment>
<evidence type="ECO:0000313" key="3">
    <source>
        <dbReference type="Proteomes" id="UP000533598"/>
    </source>
</evidence>
<organism evidence="2 3">
    <name type="scientific">Crossiella cryophila</name>
    <dbReference type="NCBI Taxonomy" id="43355"/>
    <lineage>
        <taxon>Bacteria</taxon>
        <taxon>Bacillati</taxon>
        <taxon>Actinomycetota</taxon>
        <taxon>Actinomycetes</taxon>
        <taxon>Pseudonocardiales</taxon>
        <taxon>Pseudonocardiaceae</taxon>
        <taxon>Crossiella</taxon>
    </lineage>
</organism>
<feature type="transmembrane region" description="Helical" evidence="1">
    <location>
        <begin position="105"/>
        <end position="124"/>
    </location>
</feature>
<proteinExistence type="predicted"/>
<keyword evidence="3" id="KW-1185">Reference proteome</keyword>
<evidence type="ECO:0000313" key="2">
    <source>
        <dbReference type="EMBL" id="MBB4676024.1"/>
    </source>
</evidence>
<keyword evidence="1" id="KW-0812">Transmembrane</keyword>
<keyword evidence="1" id="KW-1133">Transmembrane helix</keyword>
<dbReference type="EMBL" id="JACHMH010000001">
    <property type="protein sequence ID" value="MBB4676024.1"/>
    <property type="molecule type" value="Genomic_DNA"/>
</dbReference>
<accession>A0A7W7CAB7</accession>
<feature type="transmembrane region" description="Helical" evidence="1">
    <location>
        <begin position="63"/>
        <end position="84"/>
    </location>
</feature>
<feature type="transmembrane region" description="Helical" evidence="1">
    <location>
        <begin position="34"/>
        <end position="51"/>
    </location>
</feature>
<dbReference type="SUPFAM" id="SSF103473">
    <property type="entry name" value="MFS general substrate transporter"/>
    <property type="match status" value="1"/>
</dbReference>
<keyword evidence="1" id="KW-0472">Membrane</keyword>
<dbReference type="Proteomes" id="UP000533598">
    <property type="component" value="Unassembled WGS sequence"/>
</dbReference>
<dbReference type="AlphaFoldDB" id="A0A7W7CAB7"/>
<evidence type="ECO:0000256" key="1">
    <source>
        <dbReference type="SAM" id="Phobius"/>
    </source>
</evidence>
<protein>
    <submittedName>
        <fullName evidence="2">Uncharacterized protein</fullName>
    </submittedName>
</protein>
<gene>
    <name evidence="2" type="ORF">HNR67_002142</name>
</gene>
<dbReference type="InterPro" id="IPR036259">
    <property type="entry name" value="MFS_trans_sf"/>
</dbReference>
<sequence>MSLRERYTEYERRRTAKFSRRLPSWRTRRHRRRLTVTWALFPVFLVVVLLTDLRGTGWFLPLWLALYAGWILVWGLLRVLTAALTETLSPSLDERQRELRDRAIFLGYQFGLLTLLPLLAYLLLNQRSPDLGINASILLAIAFVVLAAAPTALLAWVLPDDDPEDFQDQ</sequence>
<dbReference type="RefSeq" id="WP_185001900.1">
    <property type="nucleotide sequence ID" value="NZ_BAAAUI010000021.1"/>
</dbReference>
<name>A0A7W7CAB7_9PSEU</name>
<reference evidence="2 3" key="1">
    <citation type="submission" date="2020-08" db="EMBL/GenBank/DDBJ databases">
        <title>Sequencing the genomes of 1000 actinobacteria strains.</title>
        <authorList>
            <person name="Klenk H.-P."/>
        </authorList>
    </citation>
    <scope>NUCLEOTIDE SEQUENCE [LARGE SCALE GENOMIC DNA]</scope>
    <source>
        <strain evidence="2 3">DSM 44230</strain>
    </source>
</reference>
<feature type="transmembrane region" description="Helical" evidence="1">
    <location>
        <begin position="136"/>
        <end position="158"/>
    </location>
</feature>